<organism evidence="2 3">
    <name type="scientific">Burkholderia cepacia</name>
    <name type="common">Pseudomonas cepacia</name>
    <dbReference type="NCBI Taxonomy" id="292"/>
    <lineage>
        <taxon>Bacteria</taxon>
        <taxon>Pseudomonadati</taxon>
        <taxon>Pseudomonadota</taxon>
        <taxon>Betaproteobacteria</taxon>
        <taxon>Burkholderiales</taxon>
        <taxon>Burkholderiaceae</taxon>
        <taxon>Burkholderia</taxon>
        <taxon>Burkholderia cepacia complex</taxon>
    </lineage>
</organism>
<proteinExistence type="predicted"/>
<evidence type="ECO:0000256" key="1">
    <source>
        <dbReference type="SAM" id="MobiDB-lite"/>
    </source>
</evidence>
<feature type="region of interest" description="Disordered" evidence="1">
    <location>
        <begin position="1"/>
        <end position="20"/>
    </location>
</feature>
<dbReference type="EMBL" id="LDWR01000108">
    <property type="protein sequence ID" value="KML41970.1"/>
    <property type="molecule type" value="Genomic_DNA"/>
</dbReference>
<dbReference type="PATRIC" id="fig|292.27.peg.289"/>
<dbReference type="Proteomes" id="UP000036338">
    <property type="component" value="Unassembled WGS sequence"/>
</dbReference>
<comment type="caution">
    <text evidence="2">The sequence shown here is derived from an EMBL/GenBank/DDBJ whole genome shotgun (WGS) entry which is preliminary data.</text>
</comment>
<evidence type="ECO:0000313" key="3">
    <source>
        <dbReference type="Proteomes" id="UP000036338"/>
    </source>
</evidence>
<dbReference type="RefSeq" id="WP_048252021.1">
    <property type="nucleotide sequence ID" value="NZ_LDWR01000108.1"/>
</dbReference>
<name>A0A0J5W4S1_BURCE</name>
<evidence type="ECO:0000313" key="2">
    <source>
        <dbReference type="EMBL" id="KML41970.1"/>
    </source>
</evidence>
<sequence>MKITPTTHENQSTKAPSDEVVSLESRIATGALSGRTSDSNITNAEQADDNMATTSAMEENFLYSQYMDSIFMPSPNKYQTDIFSDEN</sequence>
<protein>
    <submittedName>
        <fullName evidence="2">Uncharacterized protein</fullName>
    </submittedName>
</protein>
<accession>A0A0J5W4S1</accession>
<dbReference type="AlphaFoldDB" id="A0A0J5W4S1"/>
<feature type="compositionally biased region" description="Polar residues" evidence="1">
    <location>
        <begin position="1"/>
        <end position="15"/>
    </location>
</feature>
<gene>
    <name evidence="2" type="ORF">VL15_37895</name>
</gene>
<reference evidence="2 3" key="1">
    <citation type="submission" date="2015-05" db="EMBL/GenBank/DDBJ databases">
        <title>Draft genome of Burkholderia cepacia LK29.</title>
        <authorList>
            <person name="Chan X.Y."/>
        </authorList>
    </citation>
    <scope>NUCLEOTIDE SEQUENCE [LARGE SCALE GENOMIC DNA]</scope>
    <source>
        <strain evidence="2 3">LK29</strain>
    </source>
</reference>